<dbReference type="OrthoDB" id="6730379at2759"/>
<accession>A0A8H4LGE4</accession>
<evidence type="ECO:0000256" key="6">
    <source>
        <dbReference type="ARBA" id="ARBA00023180"/>
    </source>
</evidence>
<evidence type="ECO:0000256" key="1">
    <source>
        <dbReference type="ARBA" id="ARBA00004141"/>
    </source>
</evidence>
<dbReference type="PROSITE" id="PS50850">
    <property type="entry name" value="MFS"/>
    <property type="match status" value="1"/>
</dbReference>
<keyword evidence="5 9" id="KW-0472">Membrane</keyword>
<dbReference type="InterPro" id="IPR011701">
    <property type="entry name" value="MFS"/>
</dbReference>
<evidence type="ECO:0000256" key="2">
    <source>
        <dbReference type="ARBA" id="ARBA00022448"/>
    </source>
</evidence>
<evidence type="ECO:0000256" key="3">
    <source>
        <dbReference type="ARBA" id="ARBA00022692"/>
    </source>
</evidence>
<dbReference type="SUPFAM" id="SSF103473">
    <property type="entry name" value="MFS general substrate transporter"/>
    <property type="match status" value="1"/>
</dbReference>
<keyword evidence="12" id="KW-1185">Reference proteome</keyword>
<keyword evidence="6" id="KW-0325">Glycoprotein</keyword>
<dbReference type="Proteomes" id="UP000554235">
    <property type="component" value="Unassembled WGS sequence"/>
</dbReference>
<feature type="transmembrane region" description="Helical" evidence="9">
    <location>
        <begin position="326"/>
        <end position="347"/>
    </location>
</feature>
<feature type="transmembrane region" description="Helical" evidence="9">
    <location>
        <begin position="291"/>
        <end position="314"/>
    </location>
</feature>
<dbReference type="Pfam" id="PF07690">
    <property type="entry name" value="MFS_1"/>
    <property type="match status" value="1"/>
</dbReference>
<reference evidence="11 12" key="1">
    <citation type="submission" date="2020-01" db="EMBL/GenBank/DDBJ databases">
        <title>Identification and distribution of gene clusters putatively required for synthesis of sphingolipid metabolism inhibitors in phylogenetically diverse species of the filamentous fungus Fusarium.</title>
        <authorList>
            <person name="Kim H.-S."/>
            <person name="Busman M."/>
            <person name="Brown D.W."/>
            <person name="Divon H."/>
            <person name="Uhlig S."/>
            <person name="Proctor R.H."/>
        </authorList>
    </citation>
    <scope>NUCLEOTIDE SEQUENCE [LARGE SCALE GENOMIC DNA]</scope>
    <source>
        <strain evidence="11 12">NRRL 20459</strain>
    </source>
</reference>
<feature type="domain" description="Major facilitator superfamily (MFS) profile" evidence="10">
    <location>
        <begin position="62"/>
        <end position="473"/>
    </location>
</feature>
<dbReference type="InterPro" id="IPR020846">
    <property type="entry name" value="MFS_dom"/>
</dbReference>
<evidence type="ECO:0000256" key="8">
    <source>
        <dbReference type="SAM" id="MobiDB-lite"/>
    </source>
</evidence>
<dbReference type="EMBL" id="JAADYS010000510">
    <property type="protein sequence ID" value="KAF4469165.1"/>
    <property type="molecule type" value="Genomic_DNA"/>
</dbReference>
<dbReference type="Gene3D" id="1.20.1250.20">
    <property type="entry name" value="MFS general substrate transporter like domains"/>
    <property type="match status" value="2"/>
</dbReference>
<dbReference type="InterPro" id="IPR036259">
    <property type="entry name" value="MFS_trans_sf"/>
</dbReference>
<keyword evidence="2" id="KW-0813">Transport</keyword>
<evidence type="ECO:0000256" key="4">
    <source>
        <dbReference type="ARBA" id="ARBA00022989"/>
    </source>
</evidence>
<proteinExistence type="inferred from homology"/>
<evidence type="ECO:0000259" key="10">
    <source>
        <dbReference type="PROSITE" id="PS50850"/>
    </source>
</evidence>
<dbReference type="GO" id="GO:0022857">
    <property type="term" value="F:transmembrane transporter activity"/>
    <property type="evidence" value="ECO:0007669"/>
    <property type="project" value="InterPro"/>
</dbReference>
<dbReference type="AlphaFoldDB" id="A0A8H4LGE4"/>
<sequence length="539" mass="60668">MSSQVKDPKQADNEIAPAPPPDQGPGRNLLREKAAEFLIAHGEVTYTYEEEKAVLKRINLRVLPILLGSYFFQQLDKSALKYVSIFGVIQDANLVGRQYSWLGSILYLAQLVGQPVAAYILVKLPYGRVIASAVFLWGSSQSIMTACTDFKSLLALRFCLGLFEAMIAPSCVAVTQMWWRRSEQTMITSSWNAMNGFTFIFGSLATYGLGHIRSDTLYRYQIIFLFCGLLTVLWSVVVLVLMPDSPMEAKYLTEREKLIAVERLRANQMGVASRHWRWDHLWETFTDLKTWCWFILIVAISIASGGIGTFGNLIVQSFGYDEFQTILFNIPFGVIQIVSIMGTGWLATKFQRKGLTIAGISILPAIGTILMLTVPREQKGVLLFGYYLVSSLAAITPLVYTWQAQNTAGDTKKKTTSAMVFIGMCTGNVVGPLLYSVDDAPLYRPGLIANLIMFVLVGFLGATIPFYLMFLNKRHSKRRMELGKNATIVDESMMRTKDVQDSKTIELEEDAQRQHRSLEEDNGLYDMTDLKNEDFIYLY</sequence>
<dbReference type="GO" id="GO:0016020">
    <property type="term" value="C:membrane"/>
    <property type="evidence" value="ECO:0007669"/>
    <property type="project" value="UniProtKB-SubCell"/>
</dbReference>
<keyword evidence="3 9" id="KW-0812">Transmembrane</keyword>
<evidence type="ECO:0000256" key="7">
    <source>
        <dbReference type="ARBA" id="ARBA00037968"/>
    </source>
</evidence>
<organism evidence="11 12">
    <name type="scientific">Fusarium albosuccineum</name>
    <dbReference type="NCBI Taxonomy" id="1237068"/>
    <lineage>
        <taxon>Eukaryota</taxon>
        <taxon>Fungi</taxon>
        <taxon>Dikarya</taxon>
        <taxon>Ascomycota</taxon>
        <taxon>Pezizomycotina</taxon>
        <taxon>Sordariomycetes</taxon>
        <taxon>Hypocreomycetidae</taxon>
        <taxon>Hypocreales</taxon>
        <taxon>Nectriaceae</taxon>
        <taxon>Fusarium</taxon>
        <taxon>Fusarium decemcellulare species complex</taxon>
    </lineage>
</organism>
<name>A0A8H4LGE4_9HYPO</name>
<feature type="transmembrane region" description="Helical" evidence="9">
    <location>
        <begin position="354"/>
        <end position="372"/>
    </location>
</feature>
<comment type="similarity">
    <text evidence="7">Belongs to the major facilitator superfamily. Allantoate permease family.</text>
</comment>
<comment type="caution">
    <text evidence="11">The sequence shown here is derived from an EMBL/GenBank/DDBJ whole genome shotgun (WGS) entry which is preliminary data.</text>
</comment>
<feature type="compositionally biased region" description="Basic and acidic residues" evidence="8">
    <location>
        <begin position="1"/>
        <end position="12"/>
    </location>
</feature>
<feature type="region of interest" description="Disordered" evidence="8">
    <location>
        <begin position="1"/>
        <end position="26"/>
    </location>
</feature>
<feature type="transmembrane region" description="Helical" evidence="9">
    <location>
        <begin position="384"/>
        <end position="403"/>
    </location>
</feature>
<dbReference type="PANTHER" id="PTHR43791:SF73">
    <property type="entry name" value="TRANSPORTER, PUTATIVE-RELATED"/>
    <property type="match status" value="1"/>
</dbReference>
<keyword evidence="4 9" id="KW-1133">Transmembrane helix</keyword>
<feature type="transmembrane region" description="Helical" evidence="9">
    <location>
        <begin position="154"/>
        <end position="179"/>
    </location>
</feature>
<dbReference type="FunFam" id="1.20.1250.20:FF:000064">
    <property type="entry name" value="MFS allantoate transporter"/>
    <property type="match status" value="1"/>
</dbReference>
<feature type="transmembrane region" description="Helical" evidence="9">
    <location>
        <begin position="447"/>
        <end position="470"/>
    </location>
</feature>
<gene>
    <name evidence="11" type="ORF">FALBO_3932</name>
</gene>
<protein>
    <submittedName>
        <fullName evidence="11">Major facilitator superfamily transporter</fullName>
    </submittedName>
</protein>
<feature type="transmembrane region" description="Helical" evidence="9">
    <location>
        <begin position="191"/>
        <end position="210"/>
    </location>
</feature>
<evidence type="ECO:0000256" key="5">
    <source>
        <dbReference type="ARBA" id="ARBA00023136"/>
    </source>
</evidence>
<feature type="transmembrane region" description="Helical" evidence="9">
    <location>
        <begin position="222"/>
        <end position="242"/>
    </location>
</feature>
<evidence type="ECO:0000313" key="11">
    <source>
        <dbReference type="EMBL" id="KAF4469165.1"/>
    </source>
</evidence>
<evidence type="ECO:0000313" key="12">
    <source>
        <dbReference type="Proteomes" id="UP000554235"/>
    </source>
</evidence>
<feature type="transmembrane region" description="Helical" evidence="9">
    <location>
        <begin position="415"/>
        <end position="435"/>
    </location>
</feature>
<dbReference type="PANTHER" id="PTHR43791">
    <property type="entry name" value="PERMEASE-RELATED"/>
    <property type="match status" value="1"/>
</dbReference>
<comment type="subcellular location">
    <subcellularLocation>
        <location evidence="1">Membrane</location>
        <topology evidence="1">Multi-pass membrane protein</topology>
    </subcellularLocation>
</comment>
<evidence type="ECO:0000256" key="9">
    <source>
        <dbReference type="SAM" id="Phobius"/>
    </source>
</evidence>